<reference evidence="7 8" key="1">
    <citation type="submission" date="2024-06" db="EMBL/GenBank/DDBJ databases">
        <title>Genomic Encyclopedia of Type Strains, Phase IV (KMG-IV): sequencing the most valuable type-strain genomes for metagenomic binning, comparative biology and taxonomic classification.</title>
        <authorList>
            <person name="Goeker M."/>
        </authorList>
    </citation>
    <scope>NUCLEOTIDE SEQUENCE [LARGE SCALE GENOMIC DNA]</scope>
    <source>
        <strain evidence="7 8">DSM 29780</strain>
    </source>
</reference>
<dbReference type="Gene3D" id="3.30.9.10">
    <property type="entry name" value="D-Amino Acid Oxidase, subunit A, domain 2"/>
    <property type="match status" value="1"/>
</dbReference>
<dbReference type="PANTHER" id="PTHR10961">
    <property type="entry name" value="PEROXISOMAL SARCOSINE OXIDASE"/>
    <property type="match status" value="1"/>
</dbReference>
<proteinExistence type="predicted"/>
<dbReference type="InterPro" id="IPR045170">
    <property type="entry name" value="MTOX"/>
</dbReference>
<organism evidence="7 8">
    <name type="scientific">Rhizobium aquaticum</name>
    <dbReference type="NCBI Taxonomy" id="1549636"/>
    <lineage>
        <taxon>Bacteria</taxon>
        <taxon>Pseudomonadati</taxon>
        <taxon>Pseudomonadota</taxon>
        <taxon>Alphaproteobacteria</taxon>
        <taxon>Hyphomicrobiales</taxon>
        <taxon>Rhizobiaceae</taxon>
        <taxon>Rhizobium/Agrobacterium group</taxon>
        <taxon>Rhizobium</taxon>
    </lineage>
</organism>
<keyword evidence="5" id="KW-0732">Signal</keyword>
<evidence type="ECO:0000256" key="3">
    <source>
        <dbReference type="ARBA" id="ARBA00022827"/>
    </source>
</evidence>
<gene>
    <name evidence="7" type="ORF">ABID16_000408</name>
</gene>
<dbReference type="Pfam" id="PF01266">
    <property type="entry name" value="DAO"/>
    <property type="match status" value="1"/>
</dbReference>
<dbReference type="EC" id="1.5.3.1" evidence="7"/>
<feature type="chain" id="PRO_5047458230" evidence="5">
    <location>
        <begin position="24"/>
        <end position="392"/>
    </location>
</feature>
<feature type="signal peptide" evidence="5">
    <location>
        <begin position="1"/>
        <end position="23"/>
    </location>
</feature>
<evidence type="ECO:0000313" key="7">
    <source>
        <dbReference type="EMBL" id="MET3612103.1"/>
    </source>
</evidence>
<dbReference type="SUPFAM" id="SSF51905">
    <property type="entry name" value="FAD/NAD(P)-binding domain"/>
    <property type="match status" value="1"/>
</dbReference>
<sequence length="392" mass="42191">MSARFRYAVVGCGLMGAAAARHLANMAPDVALIGPSEPVNKAHHRGVFASHYDEGRITRTIDPDPVWARLARNSIGRYRDIEAATGISFYREVGSLLTGVGTEEGRRYVERTQTAADLAGVAAERLSQQGMQSKFPWFSFPEGTEGIFEATGAGHISPRRLVMAQAQLAERAGAERIDAAVGSIREAGGHVVITLADGEVIEAERVLCAAGGFSIQNGLLPRPVDLKVYGRTVVFFEVSEADAQAMGAMPSMIHRAVEARDDIYMLPPIRYPDGTYYLKIGGDPDEMELQPEDLGDWFRSDGRPHARDHLVARMKALVPGLDVLSISSASCVTSYTSTGYPAIGWLTPGRIALVTGGCGAAAKSSDEIGRLGAELVFEDRISSFDFDFSPVQ</sequence>
<comment type="cofactor">
    <cofactor evidence="1">
        <name>FAD</name>
        <dbReference type="ChEBI" id="CHEBI:57692"/>
    </cofactor>
</comment>
<keyword evidence="4 7" id="KW-0560">Oxidoreductase</keyword>
<name>A0ABV2IUD8_9HYPH</name>
<comment type="caution">
    <text evidence="7">The sequence shown here is derived from an EMBL/GenBank/DDBJ whole genome shotgun (WGS) entry which is preliminary data.</text>
</comment>
<keyword evidence="3" id="KW-0274">FAD</keyword>
<evidence type="ECO:0000313" key="8">
    <source>
        <dbReference type="Proteomes" id="UP001549047"/>
    </source>
</evidence>
<dbReference type="PANTHER" id="PTHR10961:SF10">
    <property type="entry name" value="FAD DEPENDENT OXIDOREDUCTASE DOMAIN-CONTAINING PROTEIN"/>
    <property type="match status" value="1"/>
</dbReference>
<dbReference type="InterPro" id="IPR036188">
    <property type="entry name" value="FAD/NAD-bd_sf"/>
</dbReference>
<evidence type="ECO:0000259" key="6">
    <source>
        <dbReference type="Pfam" id="PF01266"/>
    </source>
</evidence>
<dbReference type="InterPro" id="IPR006076">
    <property type="entry name" value="FAD-dep_OxRdtase"/>
</dbReference>
<dbReference type="EMBL" id="JBEPMB010000001">
    <property type="protein sequence ID" value="MET3612103.1"/>
    <property type="molecule type" value="Genomic_DNA"/>
</dbReference>
<accession>A0ABV2IUD8</accession>
<evidence type="ECO:0000256" key="1">
    <source>
        <dbReference type="ARBA" id="ARBA00001974"/>
    </source>
</evidence>
<dbReference type="GO" id="GO:0008115">
    <property type="term" value="F:sarcosine oxidase activity"/>
    <property type="evidence" value="ECO:0007669"/>
    <property type="project" value="UniProtKB-EC"/>
</dbReference>
<keyword evidence="2" id="KW-0285">Flavoprotein</keyword>
<keyword evidence="8" id="KW-1185">Reference proteome</keyword>
<protein>
    <submittedName>
        <fullName evidence="7">Sarcosine oxidase</fullName>
        <ecNumber evidence="7">1.5.3.1</ecNumber>
    </submittedName>
</protein>
<dbReference type="Proteomes" id="UP001549047">
    <property type="component" value="Unassembled WGS sequence"/>
</dbReference>
<dbReference type="Gene3D" id="3.50.50.60">
    <property type="entry name" value="FAD/NAD(P)-binding domain"/>
    <property type="match status" value="1"/>
</dbReference>
<feature type="domain" description="FAD dependent oxidoreductase" evidence="6">
    <location>
        <begin position="7"/>
        <end position="375"/>
    </location>
</feature>
<dbReference type="RefSeq" id="WP_354554689.1">
    <property type="nucleotide sequence ID" value="NZ_JBEPMB010000001.1"/>
</dbReference>
<evidence type="ECO:0000256" key="5">
    <source>
        <dbReference type="SAM" id="SignalP"/>
    </source>
</evidence>
<evidence type="ECO:0000256" key="2">
    <source>
        <dbReference type="ARBA" id="ARBA00022630"/>
    </source>
</evidence>
<evidence type="ECO:0000256" key="4">
    <source>
        <dbReference type="ARBA" id="ARBA00023002"/>
    </source>
</evidence>